<gene>
    <name evidence="1" type="ORF">F9K94_22410</name>
</gene>
<name>A0A7V7VQX9_9HYPH</name>
<dbReference type="EMBL" id="WBVY01000008">
    <property type="protein sequence ID" value="KAB2655013.1"/>
    <property type="molecule type" value="Genomic_DNA"/>
</dbReference>
<protein>
    <submittedName>
        <fullName evidence="1">Uncharacterized protein</fullName>
    </submittedName>
</protein>
<evidence type="ECO:0000313" key="2">
    <source>
        <dbReference type="Proteomes" id="UP000460650"/>
    </source>
</evidence>
<organism evidence="1 2">
    <name type="scientific">Brucella tritici</name>
    <dbReference type="NCBI Taxonomy" id="94626"/>
    <lineage>
        <taxon>Bacteria</taxon>
        <taxon>Pseudomonadati</taxon>
        <taxon>Pseudomonadota</taxon>
        <taxon>Alphaproteobacteria</taxon>
        <taxon>Hyphomicrobiales</taxon>
        <taxon>Brucellaceae</taxon>
        <taxon>Brucella/Ochrobactrum group</taxon>
        <taxon>Brucella</taxon>
    </lineage>
</organism>
<comment type="caution">
    <text evidence="1">The sequence shown here is derived from an EMBL/GenBank/DDBJ whole genome shotgun (WGS) entry which is preliminary data.</text>
</comment>
<proteinExistence type="predicted"/>
<sequence length="70" mass="7786">MNSYTKKIIFILSLTISTATPTLVNAKSFKEKVCEGYSQNYNPTSYKDGQTGAWLGTLLGKVVFGCWKSR</sequence>
<evidence type="ECO:0000313" key="1">
    <source>
        <dbReference type="EMBL" id="KAB2655013.1"/>
    </source>
</evidence>
<dbReference type="AlphaFoldDB" id="A0A7V7VQX9"/>
<accession>A0A7V7VQX9</accession>
<dbReference type="Proteomes" id="UP000460650">
    <property type="component" value="Unassembled WGS sequence"/>
</dbReference>
<reference evidence="1 2" key="1">
    <citation type="submission" date="2019-09" db="EMBL/GenBank/DDBJ databases">
        <title>Taxonomic organization of the family Brucellaceae based on a phylogenomic approach.</title>
        <authorList>
            <person name="Leclercq S."/>
            <person name="Cloeckaert A."/>
            <person name="Zygmunt M.S."/>
        </authorList>
    </citation>
    <scope>NUCLEOTIDE SEQUENCE [LARGE SCALE GENOMIC DNA]</scope>
    <source>
        <strain evidence="1 2">TA93</strain>
    </source>
</reference>
<dbReference type="RefSeq" id="WP_151648711.1">
    <property type="nucleotide sequence ID" value="NZ_WBVY01000008.1"/>
</dbReference>